<dbReference type="Gene3D" id="3.30.70.970">
    <property type="entry name" value="RraB-like"/>
    <property type="match status" value="1"/>
</dbReference>
<dbReference type="Proteomes" id="UP000515349">
    <property type="component" value="Chromosome"/>
</dbReference>
<reference evidence="4 5" key="1">
    <citation type="submission" date="2020-07" db="EMBL/GenBank/DDBJ databases">
        <title>Chryseobacterium sp.cx-624.</title>
        <authorList>
            <person name="Yang C."/>
        </authorList>
    </citation>
    <scope>NUCLEOTIDE SEQUENCE [LARGE SCALE GENOMIC DNA]</scope>
    <source>
        <strain evidence="5">cx-624</strain>
        <strain evidence="4">Cx-624</strain>
    </source>
</reference>
<evidence type="ECO:0000313" key="6">
    <source>
        <dbReference type="Proteomes" id="UP000539710"/>
    </source>
</evidence>
<evidence type="ECO:0000259" key="2">
    <source>
        <dbReference type="Pfam" id="PF06877"/>
    </source>
</evidence>
<organism evidence="4 5">
    <name type="scientific">Marnyiella aurantia</name>
    <dbReference type="NCBI Taxonomy" id="2758037"/>
    <lineage>
        <taxon>Bacteria</taxon>
        <taxon>Pseudomonadati</taxon>
        <taxon>Bacteroidota</taxon>
        <taxon>Flavobacteriia</taxon>
        <taxon>Flavobacteriales</taxon>
        <taxon>Weeksellaceae</taxon>
        <taxon>Marnyiella</taxon>
    </lineage>
</organism>
<proteinExistence type="predicted"/>
<dbReference type="KEGG" id="cbau:H1R16_00150"/>
<feature type="domain" description="Regulator of ribonuclease activity B" evidence="2">
    <location>
        <begin position="168"/>
        <end position="267"/>
    </location>
</feature>
<evidence type="ECO:0000313" key="4">
    <source>
        <dbReference type="EMBL" id="QMS98463.1"/>
    </source>
</evidence>
<dbReference type="SUPFAM" id="SSF89946">
    <property type="entry name" value="Hypothetical protein VC0424"/>
    <property type="match status" value="1"/>
</dbReference>
<dbReference type="EMBL" id="CP059472">
    <property type="protein sequence ID" value="QMS98463.1"/>
    <property type="molecule type" value="Genomic_DNA"/>
</dbReference>
<evidence type="ECO:0000313" key="3">
    <source>
        <dbReference type="EMBL" id="MBA5246153.1"/>
    </source>
</evidence>
<dbReference type="RefSeq" id="WP_181886250.1">
    <property type="nucleotide sequence ID" value="NZ_CP059472.1"/>
</dbReference>
<dbReference type="Pfam" id="PF06877">
    <property type="entry name" value="RraB"/>
    <property type="match status" value="1"/>
</dbReference>
<name>A0A7D7QF63_9FLAO</name>
<dbReference type="Pfam" id="PF05117">
    <property type="entry name" value="DUF695"/>
    <property type="match status" value="1"/>
</dbReference>
<sequence>MKNRILIILFLTFMGMFSNLFGQKKYPEEWNFYMTNVEDKPASIYINLGLHKHIPLKEKSNLCWIAVKLNNPTENGLTTDGESKTLFEIEDKILEIINATNTIYIGRLTSDGFRDFYFYSKDVNEFKNNAQKITSKYTNYEFIIDTKNDKNWSGYLDIYPNETDFQSISNRDVLENLEKNGDNLSKARDVFHWIYFKNENDRQKYIDIVKKENFEVVNENYNKKEKLPFSIQIKRIDKVGYGDIDEYTLYLWKLAKENNGDYDGWETSVETE</sequence>
<dbReference type="InterPro" id="IPR036701">
    <property type="entry name" value="RraB-like_sf"/>
</dbReference>
<keyword evidence="6" id="KW-1185">Reference proteome</keyword>
<dbReference type="InterPro" id="IPR009671">
    <property type="entry name" value="RraB_dom"/>
</dbReference>
<reference evidence="6" key="2">
    <citation type="submission" date="2020-07" db="EMBL/GenBank/DDBJ databases">
        <title>Flavobacterium sp. xlx-214.</title>
        <authorList>
            <person name="Yang C."/>
        </authorList>
    </citation>
    <scope>NUCLEOTIDE SEQUENCE [LARGE SCALE GENOMIC DNA]</scope>
    <source>
        <strain evidence="6">CX-624</strain>
    </source>
</reference>
<protein>
    <submittedName>
        <fullName evidence="4">DUF695 domain-containing protein</fullName>
    </submittedName>
</protein>
<dbReference type="AlphaFoldDB" id="A0A7D7QF63"/>
<reference evidence="3" key="3">
    <citation type="submission" date="2020-07" db="EMBL/GenBank/DDBJ databases">
        <authorList>
            <person name="Yang C."/>
        </authorList>
    </citation>
    <scope>NUCLEOTIDE SEQUENCE</scope>
    <source>
        <strain evidence="3">Cx-624</strain>
    </source>
</reference>
<gene>
    <name evidence="4" type="ORF">H1R16_00150</name>
    <name evidence="3" type="ORF">H2507_03125</name>
</gene>
<dbReference type="InterPro" id="IPR016097">
    <property type="entry name" value="DUF695"/>
</dbReference>
<evidence type="ECO:0000259" key="1">
    <source>
        <dbReference type="Pfam" id="PF05117"/>
    </source>
</evidence>
<dbReference type="Proteomes" id="UP000539710">
    <property type="component" value="Unassembled WGS sequence"/>
</dbReference>
<evidence type="ECO:0000313" key="5">
    <source>
        <dbReference type="Proteomes" id="UP000515349"/>
    </source>
</evidence>
<feature type="domain" description="DUF695" evidence="1">
    <location>
        <begin position="29"/>
        <end position="157"/>
    </location>
</feature>
<dbReference type="EMBL" id="JACEUX010000001">
    <property type="protein sequence ID" value="MBA5246153.1"/>
    <property type="molecule type" value="Genomic_DNA"/>
</dbReference>
<accession>A0A7D7QF63</accession>